<organism evidence="2 3">
    <name type="scientific">Candidatus Kuenenbacteria bacterium CG2_30_39_24</name>
    <dbReference type="NCBI Taxonomy" id="1805236"/>
    <lineage>
        <taxon>Bacteria</taxon>
        <taxon>Candidatus Kueneniibacteriota</taxon>
    </lineage>
</organism>
<accession>A0A1J5FJS2</accession>
<sequence length="459" mass="52456">MTKQAITKLIKQPESETFEKKPSLSDIGRMVEVVSSFANSKGGKILVGVSDKGKVIGVDISKNTVERLTDTIIDHTDPKIYPEISTITTDDKNLVLISVKPSSQKPHTANGRPFKRVGKNTKTMSQGEYESLLLEKNKDKMQFDAFECKGAKLTDIDKNKIKEFLARAKRERRLKMNQNLGVKETLTKLNLLVNNKLTNAAVLMFGKEPQRFLVQSEVRCAKFKGTVAVKPFIDMRVIEGTIDEQIDLAEKFIMNNIKKSAWLVPGQVKRSEKWEYPLDALREAVTNAICHRDYSSTSNVQVRILDDRIEVWNPGSLPEGWTVDTLKKKHESKPKNHLIAKLFFMVKNIEQWGTGTLEMIKETVKHGLPEPEFEDIGTSIVVTFRKYKLTEEVLKGLNQRQREAIEFLRLHKELTTSEYQEMINKPLVTARRDLLDLKKKKIIEYTGSLKTGYYRLVSK</sequence>
<dbReference type="AlphaFoldDB" id="A0A1J5FJS2"/>
<dbReference type="Pfam" id="PF04326">
    <property type="entry name" value="SLFN_AlbA_2"/>
    <property type="match status" value="1"/>
</dbReference>
<dbReference type="EMBL" id="MNYR01000008">
    <property type="protein sequence ID" value="OIP56687.1"/>
    <property type="molecule type" value="Genomic_DNA"/>
</dbReference>
<gene>
    <name evidence="2" type="ORF">AUK13_00390</name>
</gene>
<evidence type="ECO:0000313" key="2">
    <source>
        <dbReference type="EMBL" id="OIP56687.1"/>
    </source>
</evidence>
<dbReference type="InterPro" id="IPR007421">
    <property type="entry name" value="Schlafen_AlbA_2_dom"/>
</dbReference>
<dbReference type="PANTHER" id="PTHR30595:SF6">
    <property type="entry name" value="SCHLAFEN ALBA-2 DOMAIN-CONTAINING PROTEIN"/>
    <property type="match status" value="1"/>
</dbReference>
<comment type="caution">
    <text evidence="2">The sequence shown here is derived from an EMBL/GenBank/DDBJ whole genome shotgun (WGS) entry which is preliminary data.</text>
</comment>
<dbReference type="InterPro" id="IPR038475">
    <property type="entry name" value="RecG_C_sf"/>
</dbReference>
<dbReference type="Proteomes" id="UP000183922">
    <property type="component" value="Unassembled WGS sequence"/>
</dbReference>
<dbReference type="STRING" id="1805236.AUK13_00390"/>
<dbReference type="InterPro" id="IPR038461">
    <property type="entry name" value="Schlafen_AlbA_2_dom_sf"/>
</dbReference>
<dbReference type="Gene3D" id="3.30.950.30">
    <property type="entry name" value="Schlafen, AAA domain"/>
    <property type="match status" value="1"/>
</dbReference>
<dbReference type="Gene3D" id="3.30.565.60">
    <property type="match status" value="1"/>
</dbReference>
<evidence type="ECO:0000259" key="1">
    <source>
        <dbReference type="Pfam" id="PF04326"/>
    </source>
</evidence>
<evidence type="ECO:0000313" key="3">
    <source>
        <dbReference type="Proteomes" id="UP000183922"/>
    </source>
</evidence>
<dbReference type="Pfam" id="PF13749">
    <property type="entry name" value="HATPase_c_4"/>
    <property type="match status" value="1"/>
</dbReference>
<dbReference type="PANTHER" id="PTHR30595">
    <property type="entry name" value="GLPR-RELATED TRANSCRIPTIONAL REPRESSOR"/>
    <property type="match status" value="1"/>
</dbReference>
<reference evidence="2 3" key="1">
    <citation type="journal article" date="2016" name="Environ. Microbiol.">
        <title>Genomic resolution of a cold subsurface aquifer community provides metabolic insights for novel microbes adapted to high CO concentrations.</title>
        <authorList>
            <person name="Probst A.J."/>
            <person name="Castelle C.J."/>
            <person name="Singh A."/>
            <person name="Brown C.T."/>
            <person name="Anantharaman K."/>
            <person name="Sharon I."/>
            <person name="Hug L.A."/>
            <person name="Burstein D."/>
            <person name="Emerson J.B."/>
            <person name="Thomas B.C."/>
            <person name="Banfield J.F."/>
        </authorList>
    </citation>
    <scope>NUCLEOTIDE SEQUENCE [LARGE SCALE GENOMIC DNA]</scope>
    <source>
        <strain evidence="2">CG2_30_39_24</strain>
    </source>
</reference>
<proteinExistence type="predicted"/>
<feature type="domain" description="Schlafen AlbA-2" evidence="1">
    <location>
        <begin position="14"/>
        <end position="124"/>
    </location>
</feature>
<name>A0A1J5FJS2_9BACT</name>
<protein>
    <recommendedName>
        <fullName evidence="1">Schlafen AlbA-2 domain-containing protein</fullName>
    </recommendedName>
</protein>